<dbReference type="EMBL" id="CM004392">
    <property type="protein sequence ID" value="OAY48042.1"/>
    <property type="molecule type" value="Genomic_DNA"/>
</dbReference>
<organism evidence="1">
    <name type="scientific">Manihot esculenta</name>
    <name type="common">Cassava</name>
    <name type="synonym">Jatropha manihot</name>
    <dbReference type="NCBI Taxonomy" id="3983"/>
    <lineage>
        <taxon>Eukaryota</taxon>
        <taxon>Viridiplantae</taxon>
        <taxon>Streptophyta</taxon>
        <taxon>Embryophyta</taxon>
        <taxon>Tracheophyta</taxon>
        <taxon>Spermatophyta</taxon>
        <taxon>Magnoliopsida</taxon>
        <taxon>eudicotyledons</taxon>
        <taxon>Gunneridae</taxon>
        <taxon>Pentapetalae</taxon>
        <taxon>rosids</taxon>
        <taxon>fabids</taxon>
        <taxon>Malpighiales</taxon>
        <taxon>Euphorbiaceae</taxon>
        <taxon>Crotonoideae</taxon>
        <taxon>Manihoteae</taxon>
        <taxon>Manihot</taxon>
    </lineage>
</organism>
<proteinExistence type="predicted"/>
<dbReference type="AlphaFoldDB" id="A0A2C9VRS3"/>
<reference evidence="1" key="1">
    <citation type="submission" date="2016-02" db="EMBL/GenBank/DDBJ databases">
        <title>WGS assembly of Manihot esculenta.</title>
        <authorList>
            <person name="Bredeson J.V."/>
            <person name="Prochnik S.E."/>
            <person name="Lyons J.B."/>
            <person name="Schmutz J."/>
            <person name="Grimwood J."/>
            <person name="Vrebalov J."/>
            <person name="Bart R.S."/>
            <person name="Amuge T."/>
            <person name="Ferguson M.E."/>
            <person name="Green R."/>
            <person name="Putnam N."/>
            <person name="Stites J."/>
            <person name="Rounsley S."/>
            <person name="Rokhsar D.S."/>
        </authorList>
    </citation>
    <scope>NUCLEOTIDE SEQUENCE [LARGE SCALE GENOMIC DNA]</scope>
    <source>
        <tissue evidence="1">Leaf</tissue>
    </source>
</reference>
<gene>
    <name evidence="1" type="ORF">MANES_06G126800</name>
</gene>
<accession>A0A2C9VRS3</accession>
<name>A0A2C9VRS3_MANES</name>
<sequence>MFRTNVTCLQPHSHILYNILKHRRTNTWTGSGSTSVPSSYSYLGPLNHII</sequence>
<protein>
    <submittedName>
        <fullName evidence="1">Uncharacterized protein</fullName>
    </submittedName>
</protein>
<evidence type="ECO:0000313" key="1">
    <source>
        <dbReference type="EMBL" id="OAY48042.1"/>
    </source>
</evidence>